<dbReference type="Proteomes" id="UP000777482">
    <property type="component" value="Unassembled WGS sequence"/>
</dbReference>
<feature type="compositionally biased region" description="Pro residues" evidence="3">
    <location>
        <begin position="196"/>
        <end position="216"/>
    </location>
</feature>
<feature type="compositionally biased region" description="Low complexity" evidence="3">
    <location>
        <begin position="989"/>
        <end position="1008"/>
    </location>
</feature>
<dbReference type="InterPro" id="IPR050374">
    <property type="entry name" value="RRT5_SRSF_SR"/>
</dbReference>
<sequence length="1008" mass="104367">MNGPYPPLPPPNGMHAGPGAGFAPPNHRPPMMPSYSTSSTLPHRAGPGYVPFNTINGANGPPFPNNQSADTRTQLFVSNLPFRVRWQDLKDLMRKCGTVLRADVALNPADGRSRGFGVVLFAKAEDAAKAIATYHGYTWQTRVLDVRIDAQDPTGALALAEANRQQALQQHQKQIEHVQQQQRAVAAAAMARQSPSMPPPPPPYIQPGTAFPPPNGSPALVPPSISSPSPLNQPQNGYAAGSSPQLPAQASPALSARNQPLQRTGSEEGSGPTSTLLARTSSQDSRNRSSPVDHSATPTPSSGQHPPINQQPSFRPAGLDRYASDSILPSRLQPLPYEQQGRIPPPPPPPTNDLPPQLQQVLAMQQQQPQQQQQQPVYMPMLSVHPMGYAVPGGMLSYYSSLAAATNGLPRPGSAPLIAPNGYVNLMGGAGAGAGGPPGAGGLQYQNRHLFIGNLPFNCQWQELKDLMRGAGNVLRADIAQGPDGRSRGFGSVLFATPQDAERAVALFNGYEFNGRMLKVHFDKFAGAGVNNQPPSQGPPPPPVYATANGQSSYPNMSMPAPFPHRPALHEHFSSFGSNGSAAGNFSGPSPLSNVMHARPPSRHDESSRPGTASGDSADNAHGSAGQPAGDGSTRNEAAQANGGTEERSHPTPRRRPPFLQDLGGTSSFSRTHHHSTAPSRIAMPPPLPFAALGLNGTPTSGGPGPFSPLGTGGMTPSMPAFTFGGAGPFAAQATPPLVPHGMFSPGVGVAPFSPGAPYFPGTPPLVWSSLTPGGAVTPGHGFEAFNPMFPPTYGYEPMAPPNAHGAAAQQQGEDGSGQASSTGQPLAAETDQPSYFPRVEANGSSSPIVDPVGARPATSPAGERPPRRQGLAPDGAGMPSTAASASAPPLSPQLTARPRVGGHSKSDDAVRPKQNSQAASEGVDEVREVGEALDALRLSGGAEPTGELGWAEGAASPAALPENSSADVRAPEANGRRADVRARRASHDGSAAGGSAKPAAFGTSIWG</sequence>
<feature type="compositionally biased region" description="Low complexity" evidence="3">
    <location>
        <begin position="574"/>
        <end position="591"/>
    </location>
</feature>
<dbReference type="EMBL" id="PUHQ01000069">
    <property type="protein sequence ID" value="KAG0658213.1"/>
    <property type="molecule type" value="Genomic_DNA"/>
</dbReference>
<dbReference type="SMART" id="SM00360">
    <property type="entry name" value="RRM"/>
    <property type="match status" value="2"/>
</dbReference>
<proteinExistence type="predicted"/>
<feature type="compositionally biased region" description="Basic and acidic residues" evidence="3">
    <location>
        <begin position="975"/>
        <end position="988"/>
    </location>
</feature>
<feature type="domain" description="RRM" evidence="4">
    <location>
        <begin position="448"/>
        <end position="525"/>
    </location>
</feature>
<dbReference type="GO" id="GO:0005634">
    <property type="term" value="C:nucleus"/>
    <property type="evidence" value="ECO:0007669"/>
    <property type="project" value="TreeGrafter"/>
</dbReference>
<organism evidence="5 6">
    <name type="scientific">Rhodotorula mucilaginosa</name>
    <name type="common">Yeast</name>
    <name type="synonym">Rhodotorula rubra</name>
    <dbReference type="NCBI Taxonomy" id="5537"/>
    <lineage>
        <taxon>Eukaryota</taxon>
        <taxon>Fungi</taxon>
        <taxon>Dikarya</taxon>
        <taxon>Basidiomycota</taxon>
        <taxon>Pucciniomycotina</taxon>
        <taxon>Microbotryomycetes</taxon>
        <taxon>Sporidiobolales</taxon>
        <taxon>Sporidiobolaceae</taxon>
        <taxon>Rhodotorula</taxon>
    </lineage>
</organism>
<keyword evidence="6" id="KW-1185">Reference proteome</keyword>
<gene>
    <name evidence="5" type="ORF">C6P46_005872</name>
</gene>
<feature type="compositionally biased region" description="Polar residues" evidence="3">
    <location>
        <begin position="271"/>
        <end position="313"/>
    </location>
</feature>
<dbReference type="GO" id="GO:0005737">
    <property type="term" value="C:cytoplasm"/>
    <property type="evidence" value="ECO:0007669"/>
    <property type="project" value="TreeGrafter"/>
</dbReference>
<dbReference type="PANTHER" id="PTHR23003:SF64">
    <property type="entry name" value="RRM DOMAIN-CONTAINING PROTEIN"/>
    <property type="match status" value="1"/>
</dbReference>
<dbReference type="FunFam" id="3.30.70.330:FF:000145">
    <property type="entry name" value="Putative RNP domain-containing protein"/>
    <property type="match status" value="1"/>
</dbReference>
<keyword evidence="1 2" id="KW-0694">RNA-binding</keyword>
<dbReference type="PANTHER" id="PTHR23003">
    <property type="entry name" value="RNA RECOGNITION MOTIF RRM DOMAIN CONTAINING PROTEIN"/>
    <property type="match status" value="1"/>
</dbReference>
<feature type="compositionally biased region" description="Low complexity" evidence="3">
    <location>
        <begin position="880"/>
        <end position="889"/>
    </location>
</feature>
<dbReference type="OrthoDB" id="1049195at2759"/>
<dbReference type="GO" id="GO:1990904">
    <property type="term" value="C:ribonucleoprotein complex"/>
    <property type="evidence" value="ECO:0007669"/>
    <property type="project" value="TreeGrafter"/>
</dbReference>
<dbReference type="SUPFAM" id="SSF54928">
    <property type="entry name" value="RNA-binding domain, RBD"/>
    <property type="match status" value="2"/>
</dbReference>
<dbReference type="Pfam" id="PF00076">
    <property type="entry name" value="RRM_1"/>
    <property type="match status" value="2"/>
</dbReference>
<name>A0A9P6VXZ5_RHOMI</name>
<feature type="compositionally biased region" description="Low complexity" evidence="3">
    <location>
        <begin position="217"/>
        <end position="230"/>
    </location>
</feature>
<dbReference type="PROSITE" id="PS50102">
    <property type="entry name" value="RRM"/>
    <property type="match status" value="2"/>
</dbReference>
<protein>
    <recommendedName>
        <fullName evidence="4">RRM domain-containing protein</fullName>
    </recommendedName>
</protein>
<dbReference type="Gene3D" id="3.30.70.330">
    <property type="match status" value="2"/>
</dbReference>
<feature type="compositionally biased region" description="Polar residues" evidence="3">
    <location>
        <begin position="809"/>
        <end position="825"/>
    </location>
</feature>
<feature type="compositionally biased region" description="Low complexity" evidence="3">
    <location>
        <begin position="181"/>
        <end position="195"/>
    </location>
</feature>
<accession>A0A9P6VXZ5</accession>
<dbReference type="AlphaFoldDB" id="A0A9P6VXZ5"/>
<feature type="region of interest" description="Disordered" evidence="3">
    <location>
        <begin position="529"/>
        <end position="711"/>
    </location>
</feature>
<evidence type="ECO:0000256" key="3">
    <source>
        <dbReference type="SAM" id="MobiDB-lite"/>
    </source>
</evidence>
<feature type="compositionally biased region" description="Pro residues" evidence="3">
    <location>
        <begin position="343"/>
        <end position="353"/>
    </location>
</feature>
<feature type="region of interest" description="Disordered" evidence="3">
    <location>
        <begin position="181"/>
        <end position="320"/>
    </location>
</feature>
<dbReference type="InterPro" id="IPR035979">
    <property type="entry name" value="RBD_domain_sf"/>
</dbReference>
<evidence type="ECO:0000313" key="6">
    <source>
        <dbReference type="Proteomes" id="UP000777482"/>
    </source>
</evidence>
<feature type="region of interest" description="Disordered" evidence="3">
    <location>
        <begin position="336"/>
        <end position="356"/>
    </location>
</feature>
<feature type="region of interest" description="Disordered" evidence="3">
    <location>
        <begin position="1"/>
        <end position="40"/>
    </location>
</feature>
<comment type="caution">
    <text evidence="5">The sequence shown here is derived from an EMBL/GenBank/DDBJ whole genome shotgun (WGS) entry which is preliminary data.</text>
</comment>
<dbReference type="InterPro" id="IPR000504">
    <property type="entry name" value="RRM_dom"/>
</dbReference>
<feature type="compositionally biased region" description="Pro residues" evidence="3">
    <location>
        <begin position="1"/>
        <end position="12"/>
    </location>
</feature>
<dbReference type="InterPro" id="IPR012677">
    <property type="entry name" value="Nucleotide-bd_a/b_plait_sf"/>
</dbReference>
<reference evidence="5 6" key="1">
    <citation type="submission" date="2020-11" db="EMBL/GenBank/DDBJ databases">
        <title>Kefir isolates.</title>
        <authorList>
            <person name="Marcisauskas S."/>
            <person name="Kim Y."/>
            <person name="Blasche S."/>
        </authorList>
    </citation>
    <scope>NUCLEOTIDE SEQUENCE [LARGE SCALE GENOMIC DNA]</scope>
    <source>
        <strain evidence="5 6">KR</strain>
    </source>
</reference>
<evidence type="ECO:0000259" key="4">
    <source>
        <dbReference type="PROSITE" id="PS50102"/>
    </source>
</evidence>
<evidence type="ECO:0000256" key="1">
    <source>
        <dbReference type="ARBA" id="ARBA00022884"/>
    </source>
</evidence>
<feature type="domain" description="RRM" evidence="4">
    <location>
        <begin position="73"/>
        <end position="151"/>
    </location>
</feature>
<feature type="region of interest" description="Disordered" evidence="3">
    <location>
        <begin position="797"/>
        <end position="1008"/>
    </location>
</feature>
<feature type="compositionally biased region" description="Polar residues" evidence="3">
    <location>
        <begin position="633"/>
        <end position="643"/>
    </location>
</feature>
<evidence type="ECO:0000256" key="2">
    <source>
        <dbReference type="PROSITE-ProRule" id="PRU00176"/>
    </source>
</evidence>
<evidence type="ECO:0000313" key="5">
    <source>
        <dbReference type="EMBL" id="KAG0658213.1"/>
    </source>
</evidence>
<dbReference type="GO" id="GO:0003729">
    <property type="term" value="F:mRNA binding"/>
    <property type="evidence" value="ECO:0007669"/>
    <property type="project" value="TreeGrafter"/>
</dbReference>
<feature type="compositionally biased region" description="Polar residues" evidence="3">
    <location>
        <begin position="232"/>
        <end position="248"/>
    </location>
</feature>